<proteinExistence type="predicted"/>
<dbReference type="PANTHER" id="PTHR43142:SF5">
    <property type="entry name" value="CARBOXYLIC ESTER HYDROLASE"/>
    <property type="match status" value="1"/>
</dbReference>
<comment type="caution">
    <text evidence="2">The sequence shown here is derived from an EMBL/GenBank/DDBJ whole genome shotgun (WGS) entry which is preliminary data.</text>
</comment>
<accession>A0AAN7T2J1</accession>
<protein>
    <recommendedName>
        <fullName evidence="1">Carboxylesterase type B domain-containing protein</fullName>
    </recommendedName>
</protein>
<dbReference type="InterPro" id="IPR002018">
    <property type="entry name" value="CarbesteraseB"/>
</dbReference>
<evidence type="ECO:0000259" key="1">
    <source>
        <dbReference type="Pfam" id="PF00135"/>
    </source>
</evidence>
<reference evidence="2 3" key="1">
    <citation type="submission" date="2023-08" db="EMBL/GenBank/DDBJ databases">
        <title>Black Yeasts Isolated from many extreme environments.</title>
        <authorList>
            <person name="Coleine C."/>
            <person name="Stajich J.E."/>
            <person name="Selbmann L."/>
        </authorList>
    </citation>
    <scope>NUCLEOTIDE SEQUENCE [LARGE SCALE GENOMIC DNA]</scope>
    <source>
        <strain evidence="2 3">CCFEE 5910</strain>
    </source>
</reference>
<sequence>MTSILRHPLLGLIRGNKLTSTDLVQYCGLPYGTIPQRFSRSTTLQELPTTSSSETFDATKTGPECIQPEGAVKLDCESNQFPNQDFEEPPQSENCLYLNVVAPESQSTTPLPVLVFLHGGAFLIGSSSRPYYTPTNFVKHAFSTNRPHIFVSINFRLGALGFLHSSEVSSLIPPNNGLHDQLRAFEWIHRNISGFNGDPERITAIGGESVSLHTISGNETPLFKQVIAFSGSPVTMPSKTPEGHQENFLELADKLGVKDIKTKTSEQIAQEFIDAPISKIRELSFVGAPCSSSEMLPYDKPTMALTYSKLESNVKWLKRAIYSSCTYDGSISYNMMSKSGKKDNAKSFIDNANENMSKAGAQELSSIYGIDENDSDPAALKKGCQFESDIGFFAASLAEVQGSPAEKRFLQLFDLKNPFKAGGALPEKEAASHTWDIVALLGKYDDLLDEKTLKIVKEWRGRILSFVCEEDDPWIEWDEETGNALRIGDEDLKMQQKSEYMDEDGQRRKRLLELAEREKGEQGWDHLWEGVCRKWLD</sequence>
<evidence type="ECO:0000313" key="2">
    <source>
        <dbReference type="EMBL" id="KAK5087183.1"/>
    </source>
</evidence>
<gene>
    <name evidence="2" type="ORF">LTR05_004354</name>
</gene>
<dbReference type="PANTHER" id="PTHR43142">
    <property type="entry name" value="CARBOXYLIC ESTER HYDROLASE"/>
    <property type="match status" value="1"/>
</dbReference>
<organism evidence="2 3">
    <name type="scientific">Lithohypha guttulata</name>
    <dbReference type="NCBI Taxonomy" id="1690604"/>
    <lineage>
        <taxon>Eukaryota</taxon>
        <taxon>Fungi</taxon>
        <taxon>Dikarya</taxon>
        <taxon>Ascomycota</taxon>
        <taxon>Pezizomycotina</taxon>
        <taxon>Eurotiomycetes</taxon>
        <taxon>Chaetothyriomycetidae</taxon>
        <taxon>Chaetothyriales</taxon>
        <taxon>Trichomeriaceae</taxon>
        <taxon>Lithohypha</taxon>
    </lineage>
</organism>
<dbReference type="Pfam" id="PF00135">
    <property type="entry name" value="COesterase"/>
    <property type="match status" value="1"/>
</dbReference>
<dbReference type="EMBL" id="JAVRRJ010000003">
    <property type="protein sequence ID" value="KAK5087183.1"/>
    <property type="molecule type" value="Genomic_DNA"/>
</dbReference>
<keyword evidence="3" id="KW-1185">Reference proteome</keyword>
<feature type="domain" description="Carboxylesterase type B" evidence="1">
    <location>
        <begin position="10"/>
        <end position="443"/>
    </location>
</feature>
<evidence type="ECO:0000313" key="3">
    <source>
        <dbReference type="Proteomes" id="UP001309876"/>
    </source>
</evidence>
<dbReference type="Proteomes" id="UP001309876">
    <property type="component" value="Unassembled WGS sequence"/>
</dbReference>
<dbReference type="InterPro" id="IPR029058">
    <property type="entry name" value="AB_hydrolase_fold"/>
</dbReference>
<dbReference type="Gene3D" id="3.40.50.1820">
    <property type="entry name" value="alpha/beta hydrolase"/>
    <property type="match status" value="1"/>
</dbReference>
<name>A0AAN7T2J1_9EURO</name>
<dbReference type="SUPFAM" id="SSF53474">
    <property type="entry name" value="alpha/beta-Hydrolases"/>
    <property type="match status" value="1"/>
</dbReference>
<dbReference type="AlphaFoldDB" id="A0AAN7T2J1"/>